<dbReference type="PATRIC" id="fig|448.7.peg.2755"/>
<dbReference type="Proteomes" id="UP000054773">
    <property type="component" value="Unassembled WGS sequence"/>
</dbReference>
<dbReference type="FunFam" id="2.40.420.20:FF:000006">
    <property type="entry name" value="RND family efflux transporter MFP subunit"/>
    <property type="match status" value="1"/>
</dbReference>
<reference evidence="12 13" key="1">
    <citation type="submission" date="2015-11" db="EMBL/GenBank/DDBJ databases">
        <title>Genomic analysis of 38 Legionella species identifies large and diverse effector repertoires.</title>
        <authorList>
            <person name="Burstein D."/>
            <person name="Amaro F."/>
            <person name="Zusman T."/>
            <person name="Lifshitz Z."/>
            <person name="Cohen O."/>
            <person name="Gilbert J.A."/>
            <person name="Pupko T."/>
            <person name="Shuman H.A."/>
            <person name="Segal G."/>
        </authorList>
    </citation>
    <scope>NUCLEOTIDE SEQUENCE [LARGE SCALE GENOMIC DNA]</scope>
    <source>
        <strain evidence="12 13">SE-32A-C8</strain>
    </source>
</reference>
<dbReference type="EMBL" id="LNYA01000034">
    <property type="protein sequence ID" value="KTC94459.1"/>
    <property type="molecule type" value="Genomic_DNA"/>
</dbReference>
<dbReference type="Gene3D" id="2.40.30.170">
    <property type="match status" value="1"/>
</dbReference>
<dbReference type="GO" id="GO:0046914">
    <property type="term" value="F:transition metal ion binding"/>
    <property type="evidence" value="ECO:0007669"/>
    <property type="project" value="TreeGrafter"/>
</dbReference>
<evidence type="ECO:0000256" key="6">
    <source>
        <dbReference type="SAM" id="MobiDB-lite"/>
    </source>
</evidence>
<evidence type="ECO:0000256" key="3">
    <source>
        <dbReference type="ARBA" id="ARBA00022833"/>
    </source>
</evidence>
<feature type="region of interest" description="Disordered" evidence="6">
    <location>
        <begin position="26"/>
        <end position="45"/>
    </location>
</feature>
<feature type="signal peptide" evidence="7">
    <location>
        <begin position="1"/>
        <end position="23"/>
    </location>
</feature>
<evidence type="ECO:0000259" key="10">
    <source>
        <dbReference type="Pfam" id="PF25973"/>
    </source>
</evidence>
<protein>
    <submittedName>
        <fullName evidence="12">HelB protein</fullName>
    </submittedName>
</protein>
<dbReference type="AlphaFoldDB" id="A0A0W0TFW1"/>
<gene>
    <name evidence="12" type="primary">helB_3</name>
    <name evidence="12" type="ORF">Lery_2626</name>
</gene>
<keyword evidence="4" id="KW-0105">Cadmium resistance</keyword>
<dbReference type="InterPro" id="IPR058649">
    <property type="entry name" value="CzcB_C"/>
</dbReference>
<dbReference type="Pfam" id="PF25971">
    <property type="entry name" value="CzcB_N"/>
    <property type="match status" value="1"/>
</dbReference>
<evidence type="ECO:0000256" key="4">
    <source>
        <dbReference type="ARBA" id="ARBA00043263"/>
    </source>
</evidence>
<dbReference type="InterPro" id="IPR051909">
    <property type="entry name" value="MFP_Cation_Efflux"/>
</dbReference>
<dbReference type="InterPro" id="IPR058646">
    <property type="entry name" value="CzcB_N"/>
</dbReference>
<comment type="caution">
    <text evidence="12">The sequence shown here is derived from an EMBL/GenBank/DDBJ whole genome shotgun (WGS) entry which is preliminary data.</text>
</comment>
<proteinExistence type="inferred from homology"/>
<name>A0A0W0TFW1_LEGER</name>
<dbReference type="InterPro" id="IPR006143">
    <property type="entry name" value="RND_pump_MFP"/>
</dbReference>
<dbReference type="SUPFAM" id="SSF111369">
    <property type="entry name" value="HlyD-like secretion proteins"/>
    <property type="match status" value="1"/>
</dbReference>
<dbReference type="GO" id="GO:0030288">
    <property type="term" value="C:outer membrane-bounded periplasmic space"/>
    <property type="evidence" value="ECO:0007669"/>
    <property type="project" value="TreeGrafter"/>
</dbReference>
<comment type="function">
    <text evidence="5">CzcA and CzcB together would act in zinc efflux nearly as effectively as the complete czc efflux system (CzcABC). The CzcB protein is thought to funnel zinc cations to the CzcA transport protein.</text>
</comment>
<keyword evidence="13" id="KW-1185">Reference proteome</keyword>
<evidence type="ECO:0000313" key="12">
    <source>
        <dbReference type="EMBL" id="KTC94459.1"/>
    </source>
</evidence>
<dbReference type="OrthoDB" id="9768185at2"/>
<dbReference type="RefSeq" id="WP_131751170.1">
    <property type="nucleotide sequence ID" value="NZ_CAAAHY010000035.1"/>
</dbReference>
<sequence length="410" mass="45705">MLTFCLKLSLVMLALLAGYPGAAQGGMDAHGHETAKTGPHGGKQLQDGQLSVEVTMFEKNSPPHWRVYVTHSDEAVKPQQVQLNMTLKRFNGKQENIDFIPMEDFLQSRQMIGEPHSFDVQISLIYQGQPYRWQYADYEGRLTLSDEMMKAVGIKTAIAKSHLIDRQLAVVGKIMANRDAMAPIYPRYAGIVQSVHKNLGDEVKKGEVLAVVESNESLQRYTITAPINGTIVRKAVTMGEMVKIDNPIYEIADLDSVWADLTLYRKEAPQVKKGMKVIVSSDGGMPRMMSTISYISPLGIEDSQTVLARAVLANPDRKWLPGMYVNAQITISTHQAAVAVPLKALQRWHHQSVVFVKRGNQFEATPVKLGHKNNQWVEILDGLEPGDEYVVKNSFFLKADLDKSGLGHEH</sequence>
<dbReference type="Gene3D" id="2.40.50.100">
    <property type="match status" value="1"/>
</dbReference>
<evidence type="ECO:0000256" key="2">
    <source>
        <dbReference type="ARBA" id="ARBA00022448"/>
    </source>
</evidence>
<dbReference type="Pfam" id="PF25954">
    <property type="entry name" value="Beta-barrel_RND_2"/>
    <property type="match status" value="1"/>
</dbReference>
<dbReference type="NCBIfam" id="TIGR01730">
    <property type="entry name" value="RND_mfp"/>
    <property type="match status" value="1"/>
</dbReference>
<dbReference type="Pfam" id="PF25975">
    <property type="entry name" value="CzcB_C"/>
    <property type="match status" value="1"/>
</dbReference>
<dbReference type="InterPro" id="IPR058792">
    <property type="entry name" value="Beta-barrel_RND_2"/>
</dbReference>
<dbReference type="InterPro" id="IPR058647">
    <property type="entry name" value="BSH_CzcB-like"/>
</dbReference>
<feature type="chain" id="PRO_5006913018" evidence="7">
    <location>
        <begin position="24"/>
        <end position="410"/>
    </location>
</feature>
<keyword evidence="3" id="KW-0862">Zinc</keyword>
<feature type="domain" description="CzcB N-terminal" evidence="9">
    <location>
        <begin position="42"/>
        <end position="133"/>
    </location>
</feature>
<dbReference type="GO" id="GO:0016020">
    <property type="term" value="C:membrane"/>
    <property type="evidence" value="ECO:0007669"/>
    <property type="project" value="InterPro"/>
</dbReference>
<evidence type="ECO:0000256" key="1">
    <source>
        <dbReference type="ARBA" id="ARBA00009477"/>
    </source>
</evidence>
<feature type="domain" description="CusB-like beta-barrel" evidence="8">
    <location>
        <begin position="256"/>
        <end position="330"/>
    </location>
</feature>
<evidence type="ECO:0000259" key="11">
    <source>
        <dbReference type="Pfam" id="PF25975"/>
    </source>
</evidence>
<feature type="domain" description="CzcB-like C-terminal circularly permuted SH3-like" evidence="11">
    <location>
        <begin position="338"/>
        <end position="398"/>
    </location>
</feature>
<dbReference type="PANTHER" id="PTHR30097">
    <property type="entry name" value="CATION EFFLUX SYSTEM PROTEIN CUSB"/>
    <property type="match status" value="1"/>
</dbReference>
<dbReference type="GO" id="GO:0046686">
    <property type="term" value="P:response to cadmium ion"/>
    <property type="evidence" value="ECO:0007669"/>
    <property type="project" value="UniProtKB-KW"/>
</dbReference>
<dbReference type="GO" id="GO:0022857">
    <property type="term" value="F:transmembrane transporter activity"/>
    <property type="evidence" value="ECO:0007669"/>
    <property type="project" value="InterPro"/>
</dbReference>
<organism evidence="12 13">
    <name type="scientific">Legionella erythra</name>
    <dbReference type="NCBI Taxonomy" id="448"/>
    <lineage>
        <taxon>Bacteria</taxon>
        <taxon>Pseudomonadati</taxon>
        <taxon>Pseudomonadota</taxon>
        <taxon>Gammaproteobacteria</taxon>
        <taxon>Legionellales</taxon>
        <taxon>Legionellaceae</taxon>
        <taxon>Legionella</taxon>
    </lineage>
</organism>
<evidence type="ECO:0000256" key="7">
    <source>
        <dbReference type="SAM" id="SignalP"/>
    </source>
</evidence>
<dbReference type="PANTHER" id="PTHR30097:SF4">
    <property type="entry name" value="SLR6042 PROTEIN"/>
    <property type="match status" value="1"/>
</dbReference>
<dbReference type="Pfam" id="PF25973">
    <property type="entry name" value="BSH_CzcB"/>
    <property type="match status" value="1"/>
</dbReference>
<evidence type="ECO:0000313" key="13">
    <source>
        <dbReference type="Proteomes" id="UP000054773"/>
    </source>
</evidence>
<comment type="similarity">
    <text evidence="1">Belongs to the membrane fusion protein (MFP) (TC 8.A.1) family.</text>
</comment>
<accession>A0A0W0TFW1</accession>
<dbReference type="FunFam" id="2.40.30.170:FF:000010">
    <property type="entry name" value="Efflux RND transporter periplasmic adaptor subunit"/>
    <property type="match status" value="1"/>
</dbReference>
<keyword evidence="7" id="KW-0732">Signal</keyword>
<dbReference type="CDD" id="cd06850">
    <property type="entry name" value="biotinyl_domain"/>
    <property type="match status" value="1"/>
</dbReference>
<dbReference type="GO" id="GO:0060003">
    <property type="term" value="P:copper ion export"/>
    <property type="evidence" value="ECO:0007669"/>
    <property type="project" value="TreeGrafter"/>
</dbReference>
<dbReference type="GO" id="GO:0015679">
    <property type="term" value="P:plasma membrane copper ion transport"/>
    <property type="evidence" value="ECO:0007669"/>
    <property type="project" value="TreeGrafter"/>
</dbReference>
<keyword evidence="2" id="KW-0813">Transport</keyword>
<dbReference type="STRING" id="448.Lery_2626"/>
<evidence type="ECO:0000256" key="5">
    <source>
        <dbReference type="ARBA" id="ARBA00058766"/>
    </source>
</evidence>
<dbReference type="Gene3D" id="2.40.420.20">
    <property type="match status" value="1"/>
</dbReference>
<evidence type="ECO:0000259" key="8">
    <source>
        <dbReference type="Pfam" id="PF25954"/>
    </source>
</evidence>
<evidence type="ECO:0000259" key="9">
    <source>
        <dbReference type="Pfam" id="PF25971"/>
    </source>
</evidence>
<feature type="domain" description="CzcB-like barrel-sandwich hybrid" evidence="10">
    <location>
        <begin position="181"/>
        <end position="253"/>
    </location>
</feature>